<evidence type="ECO:0000313" key="2">
    <source>
        <dbReference type="Proteomes" id="UP001058364"/>
    </source>
</evidence>
<protein>
    <recommendedName>
        <fullName evidence="3">Tail assembly chaperone</fullName>
    </recommendedName>
</protein>
<reference evidence="1" key="1">
    <citation type="submission" date="2022-08" db="EMBL/GenBank/DDBJ databases">
        <title>Complete genome sequence of Mycoplasma molare type strain H 542.</title>
        <authorList>
            <person name="Spergser J."/>
        </authorList>
    </citation>
    <scope>NUCLEOTIDE SEQUENCE</scope>
    <source>
        <strain evidence="1">H 542</strain>
    </source>
</reference>
<dbReference type="Proteomes" id="UP001058364">
    <property type="component" value="Chromosome"/>
</dbReference>
<proteinExistence type="predicted"/>
<sequence>MKIKNIEELIDLETEKVFKVGEKLKFNIQANVRALFSFQNFMKANPEYTQPTPTLSDAADWRLLEIILGEDNVDNFLEKVIYKLPLPQAQLVMHQLIDFWLEETIGQIDTTKAPEEDKKK</sequence>
<dbReference type="EMBL" id="CP103423">
    <property type="protein sequence ID" value="UWD34054.1"/>
    <property type="molecule type" value="Genomic_DNA"/>
</dbReference>
<gene>
    <name evidence="1" type="ORF">NX772_03030</name>
</gene>
<evidence type="ECO:0000313" key="1">
    <source>
        <dbReference type="EMBL" id="UWD34054.1"/>
    </source>
</evidence>
<dbReference type="RefSeq" id="WP_027123079.1">
    <property type="nucleotide sequence ID" value="NZ_CP103423.1"/>
</dbReference>
<keyword evidence="2" id="KW-1185">Reference proteome</keyword>
<organism evidence="1 2">
    <name type="scientific">Mesomycoplasma molare</name>
    <dbReference type="NCBI Taxonomy" id="171288"/>
    <lineage>
        <taxon>Bacteria</taxon>
        <taxon>Bacillati</taxon>
        <taxon>Mycoplasmatota</taxon>
        <taxon>Mycoplasmoidales</taxon>
        <taxon>Metamycoplasmataceae</taxon>
        <taxon>Mesomycoplasma</taxon>
    </lineage>
</organism>
<evidence type="ECO:0008006" key="3">
    <source>
        <dbReference type="Google" id="ProtNLM"/>
    </source>
</evidence>
<name>A0ABY5TTR4_9BACT</name>
<accession>A0ABY5TTR4</accession>